<gene>
    <name evidence="2" type="ORF">JF50_11670</name>
</gene>
<sequence length="195" mass="21403">MFKVCTKLLIVSFLVSGCATTTVEYDEPTAGDRAKVRFVASGHHGGEALVVGFETPNCENGQNRVSLYAKMHGSFIKSKKVGVPLWTYGDYAANAKEFYFEAGKPNNFLIYKKHSGVGVSTSCGSFITTSFEKDKNYEIDFNTNGCSAIVYEIQGTDGVYNRVRQSVGNNDISTMPNSCIQEYNNRVGTKVPLNN</sequence>
<keyword evidence="1" id="KW-0732">Signal</keyword>
<proteinExistence type="predicted"/>
<protein>
    <recommendedName>
        <fullName evidence="4">Lipoprotein</fullName>
    </recommendedName>
</protein>
<name>A0A0C1QNI0_9GAMM</name>
<comment type="caution">
    <text evidence="2">The sequence shown here is derived from an EMBL/GenBank/DDBJ whole genome shotgun (WGS) entry which is preliminary data.</text>
</comment>
<organism evidence="2 3">
    <name type="scientific">Pseudoalteromonas luteoviolacea</name>
    <dbReference type="NCBI Taxonomy" id="43657"/>
    <lineage>
        <taxon>Bacteria</taxon>
        <taxon>Pseudomonadati</taxon>
        <taxon>Pseudomonadota</taxon>
        <taxon>Gammaproteobacteria</taxon>
        <taxon>Alteromonadales</taxon>
        <taxon>Pseudoalteromonadaceae</taxon>
        <taxon>Pseudoalteromonas</taxon>
    </lineage>
</organism>
<feature type="chain" id="PRO_5002151328" description="Lipoprotein" evidence="1">
    <location>
        <begin position="22"/>
        <end position="195"/>
    </location>
</feature>
<feature type="signal peptide" evidence="1">
    <location>
        <begin position="1"/>
        <end position="21"/>
    </location>
</feature>
<evidence type="ECO:0000313" key="3">
    <source>
        <dbReference type="Proteomes" id="UP000031327"/>
    </source>
</evidence>
<reference evidence="2 3" key="1">
    <citation type="submission" date="2014-12" db="EMBL/GenBank/DDBJ databases">
        <title>Draft Genome Sequence of Pseudoalteromonas luteoviolacea HI1.</title>
        <authorList>
            <person name="Asahina A.Y."/>
            <person name="Hadfield M.G."/>
        </authorList>
    </citation>
    <scope>NUCLEOTIDE SEQUENCE [LARGE SCALE GENOMIC DNA]</scope>
    <source>
        <strain evidence="2 3">HI1</strain>
    </source>
</reference>
<evidence type="ECO:0008006" key="4">
    <source>
        <dbReference type="Google" id="ProtNLM"/>
    </source>
</evidence>
<dbReference type="OrthoDB" id="6312754at2"/>
<dbReference type="Proteomes" id="UP000031327">
    <property type="component" value="Unassembled WGS sequence"/>
</dbReference>
<accession>A0A0C1QNI0</accession>
<dbReference type="EMBL" id="JWIC01000006">
    <property type="protein sequence ID" value="KID56587.1"/>
    <property type="molecule type" value="Genomic_DNA"/>
</dbReference>
<dbReference type="RefSeq" id="WP_039609655.1">
    <property type="nucleotide sequence ID" value="NZ_JWIC01000006.1"/>
</dbReference>
<evidence type="ECO:0000256" key="1">
    <source>
        <dbReference type="SAM" id="SignalP"/>
    </source>
</evidence>
<dbReference type="PROSITE" id="PS51257">
    <property type="entry name" value="PROKAR_LIPOPROTEIN"/>
    <property type="match status" value="1"/>
</dbReference>
<evidence type="ECO:0000313" key="2">
    <source>
        <dbReference type="EMBL" id="KID56587.1"/>
    </source>
</evidence>
<dbReference type="AlphaFoldDB" id="A0A0C1QNI0"/>